<evidence type="ECO:0000256" key="1">
    <source>
        <dbReference type="ARBA" id="ARBA00022676"/>
    </source>
</evidence>
<dbReference type="EMBL" id="CP021781">
    <property type="protein sequence ID" value="AXA33264.1"/>
    <property type="molecule type" value="Genomic_DNA"/>
</dbReference>
<keyword evidence="1" id="KW-0328">Glycosyltransferase</keyword>
<dbReference type="Gene3D" id="3.90.550.10">
    <property type="entry name" value="Spore Coat Polysaccharide Biosynthesis Protein SpsA, Chain A"/>
    <property type="match status" value="1"/>
</dbReference>
<dbReference type="CDD" id="cd04194">
    <property type="entry name" value="GT8_A4GalT_like"/>
    <property type="match status" value="1"/>
</dbReference>
<dbReference type="Proteomes" id="UP000251120">
    <property type="component" value="Chromosome"/>
</dbReference>
<proteinExistence type="predicted"/>
<keyword evidence="2 4" id="KW-0808">Transferase</keyword>
<evidence type="ECO:0000256" key="2">
    <source>
        <dbReference type="ARBA" id="ARBA00022679"/>
    </source>
</evidence>
<reference evidence="5 7" key="2">
    <citation type="submission" date="2019-08" db="EMBL/GenBank/DDBJ databases">
        <title>Complete genome sequences of Francisella adeliensis (FSC1325 and FSC1326).</title>
        <authorList>
            <person name="Ohrman C."/>
            <person name="Uneklint I."/>
            <person name="Vallesi A."/>
            <person name="Karlsson L."/>
            <person name="Sjodin A."/>
        </authorList>
    </citation>
    <scope>NUCLEOTIDE SEQUENCE [LARGE SCALE GENOMIC DNA]</scope>
    <source>
        <strain evidence="5 7">FSC1325</strain>
    </source>
</reference>
<dbReference type="GO" id="GO:0046872">
    <property type="term" value="F:metal ion binding"/>
    <property type="evidence" value="ECO:0007669"/>
    <property type="project" value="UniProtKB-KW"/>
</dbReference>
<accession>A0A2Z4XWL8</accession>
<keyword evidence="7" id="KW-1185">Reference proteome</keyword>
<dbReference type="InterPro" id="IPR050748">
    <property type="entry name" value="Glycosyltrans_8_dom-fam"/>
</dbReference>
<dbReference type="EMBL" id="CP043424">
    <property type="protein sequence ID" value="QIW11491.1"/>
    <property type="molecule type" value="Genomic_DNA"/>
</dbReference>
<name>A0A2Z4XWL8_9GAMM</name>
<evidence type="ECO:0000313" key="5">
    <source>
        <dbReference type="EMBL" id="QIW11491.1"/>
    </source>
</evidence>
<protein>
    <submittedName>
        <fullName evidence="4">Glycosyl transferase</fullName>
    </submittedName>
    <submittedName>
        <fullName evidence="5">Glycosyltransferase family 8 protein</fullName>
    </submittedName>
</protein>
<dbReference type="Proteomes" id="UP000681131">
    <property type="component" value="Chromosome"/>
</dbReference>
<dbReference type="SUPFAM" id="SSF53448">
    <property type="entry name" value="Nucleotide-diphospho-sugar transferases"/>
    <property type="match status" value="1"/>
</dbReference>
<dbReference type="AlphaFoldDB" id="A0A2Z4XWL8"/>
<dbReference type="RefSeq" id="WP_112869437.1">
    <property type="nucleotide sequence ID" value="NZ_CP021781.1"/>
</dbReference>
<dbReference type="InterPro" id="IPR029044">
    <property type="entry name" value="Nucleotide-diphossugar_trans"/>
</dbReference>
<sequence length="306" mass="36066">MNKNIPIVFTFDKRIVLGAAVAIKSLIETANDDTVYDIYVFHPDIDDKTILCFEKMLANTQHKISFEFIDKSRFKHAPINKGGSWTEIVYYRLLIAELLPQYDCVIYSDVDVLFMKDMKEVYELNLCGYEFAAVRAERNSSEMIGHKYFKENDNEFIYWSGFIVMNTKLMRENEFVDRCFDVINTYNDRLKFFDLDTLNLVSSKIKDVPFDYCTLQSVYYLDNLSESEEYEYIKNVYTDEELLYAKENPAIVHYAGKPGKPWRMPVPYSDYQEYIVKVPSELRKYTLRDYKKKFLAKVKGSGKIKS</sequence>
<evidence type="ECO:0000313" key="7">
    <source>
        <dbReference type="Proteomes" id="UP000681131"/>
    </source>
</evidence>
<dbReference type="KEGG" id="fad:CDH04_02000"/>
<keyword evidence="3" id="KW-0479">Metal-binding</keyword>
<gene>
    <name evidence="4" type="ORF">CDH04_02000</name>
    <name evidence="5" type="ORF">FZC43_02005</name>
</gene>
<dbReference type="GO" id="GO:0016757">
    <property type="term" value="F:glycosyltransferase activity"/>
    <property type="evidence" value="ECO:0007669"/>
    <property type="project" value="UniProtKB-KW"/>
</dbReference>
<dbReference type="OrthoDB" id="9807549at2"/>
<dbReference type="Pfam" id="PF01501">
    <property type="entry name" value="Glyco_transf_8"/>
    <property type="match status" value="1"/>
</dbReference>
<evidence type="ECO:0000313" key="6">
    <source>
        <dbReference type="Proteomes" id="UP000251120"/>
    </source>
</evidence>
<evidence type="ECO:0000256" key="3">
    <source>
        <dbReference type="ARBA" id="ARBA00022723"/>
    </source>
</evidence>
<dbReference type="PANTHER" id="PTHR13778">
    <property type="entry name" value="GLYCOSYLTRANSFERASE 8 DOMAIN-CONTAINING PROTEIN"/>
    <property type="match status" value="1"/>
</dbReference>
<dbReference type="InterPro" id="IPR002495">
    <property type="entry name" value="Glyco_trans_8"/>
</dbReference>
<reference evidence="4 6" key="1">
    <citation type="submission" date="2017-06" db="EMBL/GenBank/DDBJ databases">
        <title>Complete genome of Francisella adeliensis.</title>
        <authorList>
            <person name="Vallesi A."/>
            <person name="Sjodin A."/>
        </authorList>
    </citation>
    <scope>NUCLEOTIDE SEQUENCE [LARGE SCALE GENOMIC DNA]</scope>
    <source>
        <strain evidence="4 6">FDC440</strain>
    </source>
</reference>
<dbReference type="PANTHER" id="PTHR13778:SF47">
    <property type="entry name" value="LIPOPOLYSACCHARIDE 1,3-GALACTOSYLTRANSFERASE"/>
    <property type="match status" value="1"/>
</dbReference>
<evidence type="ECO:0000313" key="4">
    <source>
        <dbReference type="EMBL" id="AXA33264.1"/>
    </source>
</evidence>
<organism evidence="4 6">
    <name type="scientific">Francisella adeliensis</name>
    <dbReference type="NCBI Taxonomy" id="2007306"/>
    <lineage>
        <taxon>Bacteria</taxon>
        <taxon>Pseudomonadati</taxon>
        <taxon>Pseudomonadota</taxon>
        <taxon>Gammaproteobacteria</taxon>
        <taxon>Thiotrichales</taxon>
        <taxon>Francisellaceae</taxon>
        <taxon>Francisella</taxon>
    </lineage>
</organism>